<dbReference type="EMBL" id="JAHRIQ010111778">
    <property type="protein sequence ID" value="MEQ2257623.1"/>
    <property type="molecule type" value="Genomic_DNA"/>
</dbReference>
<sequence>MTHSHSSHFFFLNPDSTHHFVFSFLSEFRQPSDPSGRAEIQSRKGSVCLPVEDSRAHSLFLESTDPLEPSGVFGIRLRRTKLMSGLNNLKYL</sequence>
<organism evidence="1 2">
    <name type="scientific">Ilyodon furcidens</name>
    <name type="common">goldbreast splitfin</name>
    <dbReference type="NCBI Taxonomy" id="33524"/>
    <lineage>
        <taxon>Eukaryota</taxon>
        <taxon>Metazoa</taxon>
        <taxon>Chordata</taxon>
        <taxon>Craniata</taxon>
        <taxon>Vertebrata</taxon>
        <taxon>Euteleostomi</taxon>
        <taxon>Actinopterygii</taxon>
        <taxon>Neopterygii</taxon>
        <taxon>Teleostei</taxon>
        <taxon>Neoteleostei</taxon>
        <taxon>Acanthomorphata</taxon>
        <taxon>Ovalentaria</taxon>
        <taxon>Atherinomorphae</taxon>
        <taxon>Cyprinodontiformes</taxon>
        <taxon>Goodeidae</taxon>
        <taxon>Ilyodon</taxon>
    </lineage>
</organism>
<evidence type="ECO:0000313" key="2">
    <source>
        <dbReference type="Proteomes" id="UP001482620"/>
    </source>
</evidence>
<protein>
    <submittedName>
        <fullName evidence="1">Uncharacterized protein</fullName>
    </submittedName>
</protein>
<dbReference type="Proteomes" id="UP001482620">
    <property type="component" value="Unassembled WGS sequence"/>
</dbReference>
<comment type="caution">
    <text evidence="1">The sequence shown here is derived from an EMBL/GenBank/DDBJ whole genome shotgun (WGS) entry which is preliminary data.</text>
</comment>
<reference evidence="1 2" key="1">
    <citation type="submission" date="2021-06" db="EMBL/GenBank/DDBJ databases">
        <authorList>
            <person name="Palmer J.M."/>
        </authorList>
    </citation>
    <scope>NUCLEOTIDE SEQUENCE [LARGE SCALE GENOMIC DNA]</scope>
    <source>
        <strain evidence="2">if_2019</strain>
        <tissue evidence="1">Muscle</tissue>
    </source>
</reference>
<gene>
    <name evidence="1" type="ORF">ILYODFUR_036565</name>
</gene>
<evidence type="ECO:0000313" key="1">
    <source>
        <dbReference type="EMBL" id="MEQ2257623.1"/>
    </source>
</evidence>
<name>A0ABV0VMS0_9TELE</name>
<accession>A0ABV0VMS0</accession>
<keyword evidence="2" id="KW-1185">Reference proteome</keyword>
<proteinExistence type="predicted"/>